<proteinExistence type="predicted"/>
<organism evidence="2 3">
    <name type="scientific">Venturia effusa</name>
    <dbReference type="NCBI Taxonomy" id="50376"/>
    <lineage>
        <taxon>Eukaryota</taxon>
        <taxon>Fungi</taxon>
        <taxon>Dikarya</taxon>
        <taxon>Ascomycota</taxon>
        <taxon>Pezizomycotina</taxon>
        <taxon>Dothideomycetes</taxon>
        <taxon>Pleosporomycetidae</taxon>
        <taxon>Venturiales</taxon>
        <taxon>Venturiaceae</taxon>
        <taxon>Venturia</taxon>
    </lineage>
</organism>
<dbReference type="PANTHER" id="PTHR38790:SF4">
    <property type="entry name" value="2EXR DOMAIN-CONTAINING PROTEIN"/>
    <property type="match status" value="1"/>
</dbReference>
<evidence type="ECO:0000313" key="3">
    <source>
        <dbReference type="Proteomes" id="UP000316270"/>
    </source>
</evidence>
<feature type="compositionally biased region" description="Basic and acidic residues" evidence="1">
    <location>
        <begin position="46"/>
        <end position="57"/>
    </location>
</feature>
<dbReference type="PANTHER" id="PTHR38790">
    <property type="entry name" value="2EXR DOMAIN-CONTAINING PROTEIN-RELATED"/>
    <property type="match status" value="1"/>
</dbReference>
<reference evidence="2 3" key="1">
    <citation type="submission" date="2019-07" db="EMBL/GenBank/DDBJ databases">
        <title>Finished genome of Venturia effusa.</title>
        <authorList>
            <person name="Young C.A."/>
            <person name="Cox M.P."/>
            <person name="Ganley A.R.D."/>
            <person name="David W.J."/>
        </authorList>
    </citation>
    <scope>NUCLEOTIDE SEQUENCE [LARGE SCALE GENOMIC DNA]</scope>
    <source>
        <strain evidence="3">albino</strain>
    </source>
</reference>
<gene>
    <name evidence="2" type="ORF">FKW77_005656</name>
</gene>
<dbReference type="OrthoDB" id="5420711at2759"/>
<dbReference type="EMBL" id="CP042197">
    <property type="protein sequence ID" value="QDS75551.1"/>
    <property type="molecule type" value="Genomic_DNA"/>
</dbReference>
<dbReference type="AlphaFoldDB" id="A0A517LIU1"/>
<evidence type="ECO:0000256" key="1">
    <source>
        <dbReference type="SAM" id="MobiDB-lite"/>
    </source>
</evidence>
<evidence type="ECO:0000313" key="2">
    <source>
        <dbReference type="EMBL" id="QDS75551.1"/>
    </source>
</evidence>
<feature type="region of interest" description="Disordered" evidence="1">
    <location>
        <begin position="31"/>
        <end position="63"/>
    </location>
</feature>
<keyword evidence="3" id="KW-1185">Reference proteome</keyword>
<dbReference type="Proteomes" id="UP000316270">
    <property type="component" value="Chromosome 13"/>
</dbReference>
<sequence length="297" mass="33293">MSKPQESLFLTIPVEIRLIIYSHLIPQTLKHAAPTRPSPATIPTGHENEDPHAHPAPDGKPMLSLRILDPDIPSPLSNNLSTLHRTKFFIRTGRFRARTMNTTYTCTNKPQDLDVSILGVCRQTHAEASEVLYGTYTWDFDTHVEALPAFLGDLTSRSREAVKRISLVKRALAYDRSSDLCEWESATIALSSLPGLRVLYLGIVAGMPGRGWPETTPIWSKGDLEMMVRFLDWKGLEWLRDVAGVRIQEGGRVDVRPVMENCPDVRDSEMLGFWVGVSRSLVEGGFGEWARELIMAD</sequence>
<protein>
    <submittedName>
        <fullName evidence="2">Uncharacterized protein</fullName>
    </submittedName>
</protein>
<name>A0A517LIU1_9PEZI</name>
<accession>A0A517LIU1</accession>